<dbReference type="AlphaFoldDB" id="A0A4R4X910"/>
<name>A0A4R4X910_9ACTN</name>
<gene>
    <name evidence="1" type="ORF">E1218_11670</name>
</gene>
<dbReference type="Proteomes" id="UP000295172">
    <property type="component" value="Unassembled WGS sequence"/>
</dbReference>
<evidence type="ECO:0000313" key="2">
    <source>
        <dbReference type="Proteomes" id="UP000295172"/>
    </source>
</evidence>
<reference evidence="1 2" key="1">
    <citation type="submission" date="2019-02" db="EMBL/GenBank/DDBJ databases">
        <title>Draft genome sequences of novel Actinobacteria.</title>
        <authorList>
            <person name="Sahin N."/>
            <person name="Ay H."/>
            <person name="Saygin H."/>
        </authorList>
    </citation>
    <scope>NUCLEOTIDE SEQUENCE [LARGE SCALE GENOMIC DNA]</scope>
    <source>
        <strain evidence="1 2">16K104</strain>
    </source>
</reference>
<dbReference type="EMBL" id="SMKR01000039">
    <property type="protein sequence ID" value="TDD26986.1"/>
    <property type="molecule type" value="Genomic_DNA"/>
</dbReference>
<organism evidence="1 2">
    <name type="scientific">Kribbella turkmenica</name>
    <dbReference type="NCBI Taxonomy" id="2530375"/>
    <lineage>
        <taxon>Bacteria</taxon>
        <taxon>Bacillati</taxon>
        <taxon>Actinomycetota</taxon>
        <taxon>Actinomycetes</taxon>
        <taxon>Propionibacteriales</taxon>
        <taxon>Kribbellaceae</taxon>
        <taxon>Kribbella</taxon>
    </lineage>
</organism>
<comment type="caution">
    <text evidence="1">The sequence shown here is derived from an EMBL/GenBank/DDBJ whole genome shotgun (WGS) entry which is preliminary data.</text>
</comment>
<proteinExistence type="predicted"/>
<keyword evidence="2" id="KW-1185">Reference proteome</keyword>
<protein>
    <submittedName>
        <fullName evidence="1">Uncharacterized protein</fullName>
    </submittedName>
</protein>
<evidence type="ECO:0000313" key="1">
    <source>
        <dbReference type="EMBL" id="TDD26986.1"/>
    </source>
</evidence>
<dbReference type="RefSeq" id="WP_132319187.1">
    <property type="nucleotide sequence ID" value="NZ_SMKR01000039.1"/>
</dbReference>
<accession>A0A4R4X910</accession>
<sequence>MRPPQRLRVGRPVRRGGGQLQLSPAALGRLLLGRGLLLLGPGRGGRGVGGRLRLVVASVLDQSAPAL</sequence>